<gene>
    <name evidence="4" type="ORF">TPAB3V08_LOCUS8624</name>
</gene>
<keyword evidence="2" id="KW-0711">Selenium</keyword>
<comment type="similarity">
    <text evidence="1">Belongs to the selenium-binding protein family.</text>
</comment>
<evidence type="ECO:0000256" key="1">
    <source>
        <dbReference type="ARBA" id="ARBA00005606"/>
    </source>
</evidence>
<evidence type="ECO:0000256" key="3">
    <source>
        <dbReference type="SAM" id="MobiDB-lite"/>
    </source>
</evidence>
<keyword evidence="5" id="KW-1185">Reference proteome</keyword>
<accession>A0ABN7P841</accession>
<dbReference type="InterPro" id="IPR008826">
    <property type="entry name" value="Se-bd"/>
</dbReference>
<name>A0ABN7P841_TIMPD</name>
<evidence type="ECO:0000313" key="5">
    <source>
        <dbReference type="Proteomes" id="UP001153148"/>
    </source>
</evidence>
<organism evidence="4 5">
    <name type="scientific">Timema podura</name>
    <name type="common">Walking stick</name>
    <dbReference type="NCBI Taxonomy" id="61482"/>
    <lineage>
        <taxon>Eukaryota</taxon>
        <taxon>Metazoa</taxon>
        <taxon>Ecdysozoa</taxon>
        <taxon>Arthropoda</taxon>
        <taxon>Hexapoda</taxon>
        <taxon>Insecta</taxon>
        <taxon>Pterygota</taxon>
        <taxon>Neoptera</taxon>
        <taxon>Polyneoptera</taxon>
        <taxon>Phasmatodea</taxon>
        <taxon>Timematodea</taxon>
        <taxon>Timematoidea</taxon>
        <taxon>Timematidae</taxon>
        <taxon>Timema</taxon>
    </lineage>
</organism>
<sequence length="80" mass="8783">LGSWLLKIDVNTDEGGLTLDNNFLVDFGAEPEGPALAHEMRYKSQVGSDLGGSDESVANRRASKRQKLWPSDLKRLRTPG</sequence>
<dbReference type="EMBL" id="CAJPIN010016832">
    <property type="protein sequence ID" value="CAG2061670.1"/>
    <property type="molecule type" value="Genomic_DNA"/>
</dbReference>
<protein>
    <submittedName>
        <fullName evidence="4">Uncharacterized protein</fullName>
    </submittedName>
</protein>
<evidence type="ECO:0000256" key="2">
    <source>
        <dbReference type="ARBA" id="ARBA00023266"/>
    </source>
</evidence>
<comment type="caution">
    <text evidence="4">The sequence shown here is derived from an EMBL/GenBank/DDBJ whole genome shotgun (WGS) entry which is preliminary data.</text>
</comment>
<proteinExistence type="inferred from homology"/>
<dbReference type="PANTHER" id="PTHR23300:SF0">
    <property type="entry name" value="METHANETHIOL OXIDASE"/>
    <property type="match status" value="1"/>
</dbReference>
<dbReference type="PANTHER" id="PTHR23300">
    <property type="entry name" value="METHANETHIOL OXIDASE"/>
    <property type="match status" value="1"/>
</dbReference>
<evidence type="ECO:0000313" key="4">
    <source>
        <dbReference type="EMBL" id="CAG2061670.1"/>
    </source>
</evidence>
<feature type="non-terminal residue" evidence="4">
    <location>
        <position position="80"/>
    </location>
</feature>
<dbReference type="Proteomes" id="UP001153148">
    <property type="component" value="Unassembled WGS sequence"/>
</dbReference>
<reference evidence="4" key="1">
    <citation type="submission" date="2021-03" db="EMBL/GenBank/DDBJ databases">
        <authorList>
            <person name="Tran Van P."/>
        </authorList>
    </citation>
    <scope>NUCLEOTIDE SEQUENCE</scope>
</reference>
<feature type="region of interest" description="Disordered" evidence="3">
    <location>
        <begin position="44"/>
        <end position="80"/>
    </location>
</feature>
<dbReference type="Pfam" id="PF05694">
    <property type="entry name" value="SBP56"/>
    <property type="match status" value="1"/>
</dbReference>
<feature type="non-terminal residue" evidence="4">
    <location>
        <position position="1"/>
    </location>
</feature>